<dbReference type="EMBL" id="JAGIYZ010000025">
    <property type="protein sequence ID" value="MBP0466270.1"/>
    <property type="molecule type" value="Genomic_DNA"/>
</dbReference>
<protein>
    <submittedName>
        <fullName evidence="1">Uncharacterized protein</fullName>
    </submittedName>
</protein>
<evidence type="ECO:0000313" key="2">
    <source>
        <dbReference type="Proteomes" id="UP000680815"/>
    </source>
</evidence>
<comment type="caution">
    <text evidence="1">The sequence shown here is derived from an EMBL/GenBank/DDBJ whole genome shotgun (WGS) entry which is preliminary data.</text>
</comment>
<dbReference type="RefSeq" id="WP_209353676.1">
    <property type="nucleotide sequence ID" value="NZ_JAGIYZ010000025.1"/>
</dbReference>
<proteinExistence type="predicted"/>
<evidence type="ECO:0000313" key="1">
    <source>
        <dbReference type="EMBL" id="MBP0466270.1"/>
    </source>
</evidence>
<sequence length="75" mass="8330">MSAAAQEPHAIAVREDLGRMLASGDVHASERNRRFLRYVVEEMLAGRTAEALVAMRRANPEHVAHRRRRAAGPKG</sequence>
<reference evidence="1 2" key="1">
    <citation type="submission" date="2021-03" db="EMBL/GenBank/DDBJ databases">
        <authorList>
            <person name="So Y."/>
        </authorList>
    </citation>
    <scope>NUCLEOTIDE SEQUENCE [LARGE SCALE GENOMIC DNA]</scope>
    <source>
        <strain evidence="1 2">PWR1</strain>
    </source>
</reference>
<accession>A0ABS4AY14</accession>
<gene>
    <name evidence="1" type="ORF">J5Y09_20250</name>
</gene>
<organism evidence="1 2">
    <name type="scientific">Roseomonas nitratireducens</name>
    <dbReference type="NCBI Taxonomy" id="2820810"/>
    <lineage>
        <taxon>Bacteria</taxon>
        <taxon>Pseudomonadati</taxon>
        <taxon>Pseudomonadota</taxon>
        <taxon>Alphaproteobacteria</taxon>
        <taxon>Acetobacterales</taxon>
        <taxon>Roseomonadaceae</taxon>
        <taxon>Roseomonas</taxon>
    </lineage>
</organism>
<name>A0ABS4AY14_9PROT</name>
<dbReference type="Proteomes" id="UP000680815">
    <property type="component" value="Unassembled WGS sequence"/>
</dbReference>
<keyword evidence="2" id="KW-1185">Reference proteome</keyword>